<dbReference type="InterPro" id="IPR036412">
    <property type="entry name" value="HAD-like_sf"/>
</dbReference>
<dbReference type="InterPro" id="IPR006379">
    <property type="entry name" value="HAD-SF_hydro_IIB"/>
</dbReference>
<evidence type="ECO:0000313" key="2">
    <source>
        <dbReference type="Proteomes" id="UP000095256"/>
    </source>
</evidence>
<name>A0A1E5KT31_9ENTE</name>
<organism evidence="1 2">
    <name type="scientific">Enterococcus rivorum</name>
    <dbReference type="NCBI Taxonomy" id="762845"/>
    <lineage>
        <taxon>Bacteria</taxon>
        <taxon>Bacillati</taxon>
        <taxon>Bacillota</taxon>
        <taxon>Bacilli</taxon>
        <taxon>Lactobacillales</taxon>
        <taxon>Enterococcaceae</taxon>
        <taxon>Enterococcus</taxon>
    </lineage>
</organism>
<dbReference type="OrthoDB" id="9814970at2"/>
<dbReference type="NCBIfam" id="TIGR00099">
    <property type="entry name" value="Cof-subfamily"/>
    <property type="match status" value="1"/>
</dbReference>
<dbReference type="GO" id="GO:0016791">
    <property type="term" value="F:phosphatase activity"/>
    <property type="evidence" value="ECO:0007669"/>
    <property type="project" value="TreeGrafter"/>
</dbReference>
<evidence type="ECO:0000313" key="1">
    <source>
        <dbReference type="EMBL" id="OEH81016.1"/>
    </source>
</evidence>
<dbReference type="Pfam" id="PF08282">
    <property type="entry name" value="Hydrolase_3"/>
    <property type="match status" value="1"/>
</dbReference>
<accession>A0A1E5KT31</accession>
<dbReference type="Proteomes" id="UP000095256">
    <property type="component" value="Unassembled WGS sequence"/>
</dbReference>
<dbReference type="GO" id="GO:0000287">
    <property type="term" value="F:magnesium ion binding"/>
    <property type="evidence" value="ECO:0007669"/>
    <property type="project" value="TreeGrafter"/>
</dbReference>
<sequence length="282" mass="31881">MNTQTRFKLLALDMDGTTLNSNHTLSEKTIESINSFAKQGVKVVFATGRMPSAVEEHLTRVDTDGLVVTHNGALVKNMKTDKVLLKKTIREEVIKAAIDFSRKSQTQLHLNLENRTVIENESSKSNQYAEELRISLDLTENFNRISERPVSLLLINRKTVLEEFLESCQNSEYLKFDYVLIPWSNEEWMLQLLPENTSKGQAVIDLSEQLNIDPKEEVISFGDSYNDLEMIAGTFLGVAMDNACDELKKVANYVTKSNDSDGVAYVLDKLMLNETNFVSNIC</sequence>
<dbReference type="GO" id="GO:0005829">
    <property type="term" value="C:cytosol"/>
    <property type="evidence" value="ECO:0007669"/>
    <property type="project" value="TreeGrafter"/>
</dbReference>
<comment type="caution">
    <text evidence="1">The sequence shown here is derived from an EMBL/GenBank/DDBJ whole genome shotgun (WGS) entry which is preliminary data.</text>
</comment>
<reference evidence="1 2" key="1">
    <citation type="submission" date="2016-09" db="EMBL/GenBank/DDBJ databases">
        <authorList>
            <person name="Capua I."/>
            <person name="De Benedictis P."/>
            <person name="Joannis T."/>
            <person name="Lombin L.H."/>
            <person name="Cattoli G."/>
        </authorList>
    </citation>
    <scope>NUCLEOTIDE SEQUENCE [LARGE SCALE GENOMIC DNA]</scope>
    <source>
        <strain evidence="1 2">LMG 25899</strain>
    </source>
</reference>
<dbReference type="AlphaFoldDB" id="A0A1E5KT31"/>
<dbReference type="RefSeq" id="WP_069700004.1">
    <property type="nucleotide sequence ID" value="NZ_JAGGMA010000005.1"/>
</dbReference>
<dbReference type="SFLD" id="SFLDG01140">
    <property type="entry name" value="C2.B:_Phosphomannomutase_and_P"/>
    <property type="match status" value="1"/>
</dbReference>
<proteinExistence type="predicted"/>
<dbReference type="CDD" id="cd07516">
    <property type="entry name" value="HAD_Pase"/>
    <property type="match status" value="1"/>
</dbReference>
<dbReference type="STRING" id="762845.BCR26_05745"/>
<protein>
    <recommendedName>
        <fullName evidence="3">HAD family hydrolase</fullName>
    </recommendedName>
</protein>
<dbReference type="Gene3D" id="3.30.1240.10">
    <property type="match status" value="1"/>
</dbReference>
<dbReference type="PANTHER" id="PTHR10000:SF8">
    <property type="entry name" value="HAD SUPERFAMILY HYDROLASE-LIKE, TYPE 3"/>
    <property type="match status" value="1"/>
</dbReference>
<dbReference type="SFLD" id="SFLDS00003">
    <property type="entry name" value="Haloacid_Dehalogenase"/>
    <property type="match status" value="1"/>
</dbReference>
<dbReference type="SUPFAM" id="SSF56784">
    <property type="entry name" value="HAD-like"/>
    <property type="match status" value="1"/>
</dbReference>
<dbReference type="NCBIfam" id="TIGR01484">
    <property type="entry name" value="HAD-SF-IIB"/>
    <property type="match status" value="1"/>
</dbReference>
<dbReference type="InterPro" id="IPR023214">
    <property type="entry name" value="HAD_sf"/>
</dbReference>
<gene>
    <name evidence="1" type="ORF">BCR26_05745</name>
</gene>
<dbReference type="InterPro" id="IPR000150">
    <property type="entry name" value="Cof"/>
</dbReference>
<evidence type="ECO:0008006" key="3">
    <source>
        <dbReference type="Google" id="ProtNLM"/>
    </source>
</evidence>
<dbReference type="EMBL" id="MIEK01000067">
    <property type="protein sequence ID" value="OEH81016.1"/>
    <property type="molecule type" value="Genomic_DNA"/>
</dbReference>
<dbReference type="Gene3D" id="3.40.50.1000">
    <property type="entry name" value="HAD superfamily/HAD-like"/>
    <property type="match status" value="1"/>
</dbReference>
<dbReference type="PANTHER" id="PTHR10000">
    <property type="entry name" value="PHOSPHOSERINE PHOSPHATASE"/>
    <property type="match status" value="1"/>
</dbReference>
<keyword evidence="2" id="KW-1185">Reference proteome</keyword>